<accession>A0A1M6F9U3</accession>
<gene>
    <name evidence="1" type="ORF">SAMN02745165_01205</name>
</gene>
<evidence type="ECO:0000313" key="2">
    <source>
        <dbReference type="Proteomes" id="UP000184171"/>
    </source>
</evidence>
<proteinExistence type="predicted"/>
<keyword evidence="2" id="KW-1185">Reference proteome</keyword>
<evidence type="ECO:0000313" key="1">
    <source>
        <dbReference type="EMBL" id="SHI94508.1"/>
    </source>
</evidence>
<name>A0A1M6F9U3_MALRU</name>
<sequence length="133" mass="15022">MQRFEPITQDLCEQLKQDIAEALAPLAEKYGLDLATVKEFCDDDAESVAVNLRFSLPARTESVASRKEENDFRCYAEGYGMQSNWLGKEFTRGNFTYKVAGLNINLPKECVILQRSDGSRCQENGKLIARYLG</sequence>
<protein>
    <submittedName>
        <fullName evidence="1">Uncharacterized protein</fullName>
    </submittedName>
</protein>
<organism evidence="1 2">
    <name type="scientific">Malonomonas rubra DSM 5091</name>
    <dbReference type="NCBI Taxonomy" id="1122189"/>
    <lineage>
        <taxon>Bacteria</taxon>
        <taxon>Pseudomonadati</taxon>
        <taxon>Thermodesulfobacteriota</taxon>
        <taxon>Desulfuromonadia</taxon>
        <taxon>Desulfuromonadales</taxon>
        <taxon>Geopsychrobacteraceae</taxon>
        <taxon>Malonomonas</taxon>
    </lineage>
</organism>
<dbReference type="EMBL" id="FQZT01000003">
    <property type="protein sequence ID" value="SHI94508.1"/>
    <property type="molecule type" value="Genomic_DNA"/>
</dbReference>
<dbReference type="Proteomes" id="UP000184171">
    <property type="component" value="Unassembled WGS sequence"/>
</dbReference>
<dbReference type="RefSeq" id="WP_072906770.1">
    <property type="nucleotide sequence ID" value="NZ_FQZT01000003.1"/>
</dbReference>
<dbReference type="AlphaFoldDB" id="A0A1M6F9U3"/>
<dbReference type="OrthoDB" id="5405559at2"/>
<dbReference type="STRING" id="1122189.SAMN02745165_01205"/>
<reference evidence="1 2" key="1">
    <citation type="submission" date="2016-11" db="EMBL/GenBank/DDBJ databases">
        <authorList>
            <person name="Jaros S."/>
            <person name="Januszkiewicz K."/>
            <person name="Wedrychowicz H."/>
        </authorList>
    </citation>
    <scope>NUCLEOTIDE SEQUENCE [LARGE SCALE GENOMIC DNA]</scope>
    <source>
        <strain evidence="1 2">DSM 5091</strain>
    </source>
</reference>